<gene>
    <name evidence="2" type="ORF">AXA84_0112</name>
</gene>
<organism evidence="2 3">
    <name type="scientific">Candidatus Phytoplasma oryzae</name>
    <dbReference type="NCBI Taxonomy" id="203274"/>
    <lineage>
        <taxon>Bacteria</taxon>
        <taxon>Bacillati</taxon>
        <taxon>Mycoplasmatota</taxon>
        <taxon>Mollicutes</taxon>
        <taxon>Acholeplasmatales</taxon>
        <taxon>Acholeplasmataceae</taxon>
        <taxon>Candidatus Phytoplasma</taxon>
        <taxon>16SrXI (Rice yellow dwarf group)</taxon>
    </lineage>
</organism>
<dbReference type="OrthoDB" id="385920at2"/>
<proteinExistence type="predicted"/>
<dbReference type="AlphaFoldDB" id="A0A139JRG2"/>
<feature type="transmembrane region" description="Helical" evidence="1">
    <location>
        <begin position="15"/>
        <end position="33"/>
    </location>
</feature>
<accession>A0A139JRG2</accession>
<keyword evidence="1" id="KW-1133">Transmembrane helix</keyword>
<keyword evidence="1" id="KW-0472">Membrane</keyword>
<dbReference type="PATRIC" id="fig|203274.3.peg.110"/>
<dbReference type="RefSeq" id="WP_066539955.1">
    <property type="nucleotide sequence ID" value="NZ_LTBM01000001.1"/>
</dbReference>
<comment type="caution">
    <text evidence="2">The sequence shown here is derived from an EMBL/GenBank/DDBJ whole genome shotgun (WGS) entry which is preliminary data.</text>
</comment>
<name>A0A139JRG2_9MOLU</name>
<dbReference type="EMBL" id="LTBM01000001">
    <property type="protein sequence ID" value="KXT29466.1"/>
    <property type="molecule type" value="Genomic_DNA"/>
</dbReference>
<evidence type="ECO:0000313" key="2">
    <source>
        <dbReference type="EMBL" id="KXT29466.1"/>
    </source>
</evidence>
<sequence>MTLNSNKPIINLKGVFIKVITFILSIIILNIFVNKYHVRTEELEIRKNIHFSTLLNKKVKPIEEKNIQLQNENEILTKYPKEIVQEDGTKEYYSLKNDGNIIKREFKDGSIEEFDPKGIKFKEVDINNKVTLFKGSSYTAKDFKKQGFSLENIKTAGFTNKELLESGCFTISEFQQSNIPLNDINDDDPLSVLKNHYAKNKLAQKYTMQELADAQVTLTDLKNDNVSVSTEMITAYTLDEVAKLYTATALKTAQVPLTSEIVQKYKVPSLKQAGFTANDFKQGQIELADIKDDFDISDVYNIYEDNQIIKAYGQTKFSIFKNSP</sequence>
<protein>
    <submittedName>
        <fullName evidence="2">Uncharacterized protein</fullName>
    </submittedName>
</protein>
<dbReference type="Proteomes" id="UP000070069">
    <property type="component" value="Unassembled WGS sequence"/>
</dbReference>
<keyword evidence="1" id="KW-0812">Transmembrane</keyword>
<evidence type="ECO:0000256" key="1">
    <source>
        <dbReference type="SAM" id="Phobius"/>
    </source>
</evidence>
<reference evidence="2 3" key="1">
    <citation type="submission" date="2016-02" db="EMBL/GenBank/DDBJ databases">
        <title>A draft genome sequence of Candidatus Phytoplasma oryzae strain Mbita1, the causative agent of Napier Grass stunt disease in Kenya.</title>
        <authorList>
            <person name="Fischer A."/>
            <person name="Santa-Cruz I."/>
            <person name="Wambua L."/>
            <person name="Olds C."/>
            <person name="Midega C."/>
            <person name="Dickinson M."/>
            <person name="Kawicha P."/>
            <person name="Khan Z."/>
            <person name="Masiga D."/>
            <person name="Jores J."/>
            <person name="Bernd S."/>
        </authorList>
    </citation>
    <scope>NUCLEOTIDE SEQUENCE [LARGE SCALE GENOMIC DNA]</scope>
    <source>
        <strain evidence="2">Mbita1</strain>
    </source>
</reference>
<evidence type="ECO:0000313" key="3">
    <source>
        <dbReference type="Proteomes" id="UP000070069"/>
    </source>
</evidence>